<gene>
    <name evidence="3" type="ORF">LITE_LOCUS20614</name>
</gene>
<dbReference type="GO" id="GO:0005886">
    <property type="term" value="C:plasma membrane"/>
    <property type="evidence" value="ECO:0007669"/>
    <property type="project" value="TreeGrafter"/>
</dbReference>
<dbReference type="PANTHER" id="PTHR33159:SF6">
    <property type="entry name" value="RPM1-INTERACTING PROTEIN 4"/>
    <property type="match status" value="1"/>
</dbReference>
<feature type="region of interest" description="Disordered" evidence="1">
    <location>
        <begin position="116"/>
        <end position="158"/>
    </location>
</feature>
<accession>A0AAV0KUB6</accession>
<feature type="domain" description="RIN4 pathogenic type III effector avirulence factor Avr cleavage site" evidence="2">
    <location>
        <begin position="150"/>
        <end position="182"/>
    </location>
</feature>
<evidence type="ECO:0000313" key="4">
    <source>
        <dbReference type="Proteomes" id="UP001154282"/>
    </source>
</evidence>
<dbReference type="EMBL" id="CAMGYJ010000005">
    <property type="protein sequence ID" value="CAI0426024.1"/>
    <property type="molecule type" value="Genomic_DNA"/>
</dbReference>
<dbReference type="InterPro" id="IPR008700">
    <property type="entry name" value="TypeIII_avirulence_cleave"/>
</dbReference>
<organism evidence="3 4">
    <name type="scientific">Linum tenue</name>
    <dbReference type="NCBI Taxonomy" id="586396"/>
    <lineage>
        <taxon>Eukaryota</taxon>
        <taxon>Viridiplantae</taxon>
        <taxon>Streptophyta</taxon>
        <taxon>Embryophyta</taxon>
        <taxon>Tracheophyta</taxon>
        <taxon>Spermatophyta</taxon>
        <taxon>Magnoliopsida</taxon>
        <taxon>eudicotyledons</taxon>
        <taxon>Gunneridae</taxon>
        <taxon>Pentapetalae</taxon>
        <taxon>rosids</taxon>
        <taxon>fabids</taxon>
        <taxon>Malpighiales</taxon>
        <taxon>Linaceae</taxon>
        <taxon>Linum</taxon>
    </lineage>
</organism>
<comment type="caution">
    <text evidence="3">The sequence shown here is derived from an EMBL/GenBank/DDBJ whole genome shotgun (WGS) entry which is preliminary data.</text>
</comment>
<name>A0AAV0KUB6_9ROSI</name>
<feature type="compositionally biased region" description="Basic residues" evidence="1">
    <location>
        <begin position="126"/>
        <end position="144"/>
    </location>
</feature>
<evidence type="ECO:0000256" key="1">
    <source>
        <dbReference type="SAM" id="MobiDB-lite"/>
    </source>
</evidence>
<proteinExistence type="predicted"/>
<dbReference type="Pfam" id="PF05627">
    <property type="entry name" value="AvrRpt-cleavage"/>
    <property type="match status" value="1"/>
</dbReference>
<evidence type="ECO:0000259" key="2">
    <source>
        <dbReference type="Pfam" id="PF05627"/>
    </source>
</evidence>
<dbReference type="AlphaFoldDB" id="A0AAV0KUB6"/>
<evidence type="ECO:0000313" key="3">
    <source>
        <dbReference type="EMBL" id="CAI0426024.1"/>
    </source>
</evidence>
<feature type="compositionally biased region" description="Basic and acidic residues" evidence="1">
    <location>
        <begin position="116"/>
        <end position="125"/>
    </location>
</feature>
<reference evidence="3" key="1">
    <citation type="submission" date="2022-08" db="EMBL/GenBank/DDBJ databases">
        <authorList>
            <person name="Gutierrez-Valencia J."/>
        </authorList>
    </citation>
    <scope>NUCLEOTIDE SEQUENCE</scope>
</reference>
<feature type="non-terminal residue" evidence="3">
    <location>
        <position position="231"/>
    </location>
</feature>
<keyword evidence="4" id="KW-1185">Reference proteome</keyword>
<sequence>MLMILVNSPFLQGELHWLHLWLHHNNILKHCRPNGFPCFEQSHWRDLIELQQPILEGIELVYNLGVSELNYTLKLSPSPRKCTVLLLLDDNVVLFRLTVFCNVRLLFEKGDKERRKQERERLKQEKKWKKKKEKKRNKRNRKKNNNGSNDGGSLPRFGDWDESDPSSADGYSAIFDIVRKEKNTGFCVRNMSFKLADQIKTRRRGRLRRFLKSLKGIVKERIKLGDVGCLL</sequence>
<dbReference type="InterPro" id="IPR040387">
    <property type="entry name" value="RIN4/NOI4"/>
</dbReference>
<dbReference type="PANTHER" id="PTHR33159">
    <property type="entry name" value="RPM1-INTERACTING PROTEIN 4 (RIN4) FAMILY PROTEIN"/>
    <property type="match status" value="1"/>
</dbReference>
<dbReference type="Proteomes" id="UP001154282">
    <property type="component" value="Unassembled WGS sequence"/>
</dbReference>
<protein>
    <recommendedName>
        <fullName evidence="2">RIN4 pathogenic type III effector avirulence factor Avr cleavage site domain-containing protein</fullName>
    </recommendedName>
</protein>